<dbReference type="Proteomes" id="UP000076078">
    <property type="component" value="Unassembled WGS sequence"/>
</dbReference>
<dbReference type="Pfam" id="PF24681">
    <property type="entry name" value="Kelch_KLHDC2_KLHL20_DRC7"/>
    <property type="match status" value="1"/>
</dbReference>
<comment type="caution">
    <text evidence="4">The sequence shown here is derived from an EMBL/GenBank/DDBJ whole genome shotgun (WGS) entry which is preliminary data.</text>
</comment>
<accession>A0A151ZHC4</accession>
<reference evidence="4 5" key="1">
    <citation type="submission" date="2015-12" db="EMBL/GenBank/DDBJ databases">
        <title>Dictyostelia acquired genes for synthesis and detection of signals that induce cell-type specialization by lateral gene transfer from prokaryotes.</title>
        <authorList>
            <person name="Gloeckner G."/>
            <person name="Schaap P."/>
        </authorList>
    </citation>
    <scope>NUCLEOTIDE SEQUENCE [LARGE SCALE GENOMIC DNA]</scope>
    <source>
        <strain evidence="4 5">TK</strain>
    </source>
</reference>
<dbReference type="PANTHER" id="PTHR46093:SF18">
    <property type="entry name" value="FIBRONECTIN TYPE-III DOMAIN-CONTAINING PROTEIN"/>
    <property type="match status" value="1"/>
</dbReference>
<dbReference type="InterPro" id="IPR001810">
    <property type="entry name" value="F-box_dom"/>
</dbReference>
<dbReference type="InterPro" id="IPR015915">
    <property type="entry name" value="Kelch-typ_b-propeller"/>
</dbReference>
<dbReference type="OMA" id="DTVNMEW"/>
<keyword evidence="1" id="KW-0880">Kelch repeat</keyword>
<dbReference type="EMBL" id="LODT01000028">
    <property type="protein sequence ID" value="KYQ93366.1"/>
    <property type="molecule type" value="Genomic_DNA"/>
</dbReference>
<dbReference type="AlphaFoldDB" id="A0A151ZHC4"/>
<evidence type="ECO:0000313" key="4">
    <source>
        <dbReference type="EMBL" id="KYQ93366.1"/>
    </source>
</evidence>
<dbReference type="Gene3D" id="1.20.1280.50">
    <property type="match status" value="1"/>
</dbReference>
<dbReference type="SUPFAM" id="SSF117281">
    <property type="entry name" value="Kelch motif"/>
    <property type="match status" value="1"/>
</dbReference>
<keyword evidence="5" id="KW-1185">Reference proteome</keyword>
<evidence type="ECO:0000256" key="1">
    <source>
        <dbReference type="ARBA" id="ARBA00022441"/>
    </source>
</evidence>
<feature type="domain" description="F-box" evidence="3">
    <location>
        <begin position="34"/>
        <end position="80"/>
    </location>
</feature>
<dbReference type="PROSITE" id="PS50181">
    <property type="entry name" value="FBOX"/>
    <property type="match status" value="1"/>
</dbReference>
<name>A0A151ZHC4_TIELA</name>
<keyword evidence="2" id="KW-0677">Repeat</keyword>
<dbReference type="FunCoup" id="A0A151ZHC4">
    <property type="interactions" value="1"/>
</dbReference>
<proteinExistence type="predicted"/>
<dbReference type="Gene3D" id="2.120.10.80">
    <property type="entry name" value="Kelch-type beta propeller"/>
    <property type="match status" value="2"/>
</dbReference>
<dbReference type="PANTHER" id="PTHR46093">
    <property type="entry name" value="ACYL-COA-BINDING DOMAIN-CONTAINING PROTEIN 5"/>
    <property type="match status" value="1"/>
</dbReference>
<dbReference type="SUPFAM" id="SSF81383">
    <property type="entry name" value="F-box domain"/>
    <property type="match status" value="1"/>
</dbReference>
<protein>
    <submittedName>
        <fullName evidence="4">Kelch repeat-containing protein</fullName>
    </submittedName>
</protein>
<evidence type="ECO:0000313" key="5">
    <source>
        <dbReference type="Proteomes" id="UP000076078"/>
    </source>
</evidence>
<evidence type="ECO:0000256" key="2">
    <source>
        <dbReference type="ARBA" id="ARBA00022737"/>
    </source>
</evidence>
<dbReference type="InParanoid" id="A0A151ZHC4"/>
<dbReference type="OrthoDB" id="10250130at2759"/>
<dbReference type="InterPro" id="IPR036047">
    <property type="entry name" value="F-box-like_dom_sf"/>
</dbReference>
<sequence length="440" mass="49931">MSIEVDGADSFNVENEFGANGFGLIISNCKIQDDPSLLDFPSEILLKIISFLDANGIKSMISVNKALSEYISENKIWKSICKNKWNSSPVFKKKRMVSSWKEYYNKKLSLTKNQNGLCWIEISPGGDKPSPRYQSSSDVIGKYIYFIGGQEKSTKRFDDIYRFDTDTYRFEKIKVGNCQPPKFSRHASAVVGNKIFMHGGYDGLKLHFDLCVFDSVTNYWYYPMSKGDVPRSRTNHAAASIDEFFYIFGGIYSNTSSGHDLVFLNDLYRLDTHTMTWKHVQAKGDIPIARCGHKLFEFYDKLLLFGGGSGPSWENKFNDIYIYDPKTNYWKKAQTKGDIPVSTFTVSYKVGNFLLVFGGQSMEDSTLTNDLYMLDTFNMEWTKIESDSPPIPRDMACGSVIDNTLYLFGGYLGVPTDSLCALDLSKRFTDNDIVSINPIN</sequence>
<gene>
    <name evidence="4" type="ORF">DLAC_06041</name>
</gene>
<evidence type="ECO:0000259" key="3">
    <source>
        <dbReference type="PROSITE" id="PS50181"/>
    </source>
</evidence>
<organism evidence="4 5">
    <name type="scientific">Tieghemostelium lacteum</name>
    <name type="common">Slime mold</name>
    <name type="synonym">Dictyostelium lacteum</name>
    <dbReference type="NCBI Taxonomy" id="361077"/>
    <lineage>
        <taxon>Eukaryota</taxon>
        <taxon>Amoebozoa</taxon>
        <taxon>Evosea</taxon>
        <taxon>Eumycetozoa</taxon>
        <taxon>Dictyostelia</taxon>
        <taxon>Dictyosteliales</taxon>
        <taxon>Raperosteliaceae</taxon>
        <taxon>Tieghemostelium</taxon>
    </lineage>
</organism>
<dbReference type="STRING" id="361077.A0A151ZHC4"/>
<dbReference type="SUPFAM" id="SSF101898">
    <property type="entry name" value="NHL repeat"/>
    <property type="match status" value="1"/>
</dbReference>